<dbReference type="SUPFAM" id="SSF56112">
    <property type="entry name" value="Protein kinase-like (PK-like)"/>
    <property type="match status" value="1"/>
</dbReference>
<evidence type="ECO:0000256" key="1">
    <source>
        <dbReference type="SAM" id="MobiDB-lite"/>
    </source>
</evidence>
<evidence type="ECO:0000259" key="2">
    <source>
        <dbReference type="PROSITE" id="PS50011"/>
    </source>
</evidence>
<accession>A0A8H4KFT6</accession>
<keyword evidence="3" id="KW-0808">Transferase</keyword>
<dbReference type="CDD" id="cd00180">
    <property type="entry name" value="PKc"/>
    <property type="match status" value="1"/>
</dbReference>
<evidence type="ECO:0000313" key="3">
    <source>
        <dbReference type="EMBL" id="KAF4448954.1"/>
    </source>
</evidence>
<evidence type="ECO:0000313" key="4">
    <source>
        <dbReference type="Proteomes" id="UP000605986"/>
    </source>
</evidence>
<feature type="compositionally biased region" description="Basic and acidic residues" evidence="1">
    <location>
        <begin position="662"/>
        <end position="683"/>
    </location>
</feature>
<dbReference type="Proteomes" id="UP000605986">
    <property type="component" value="Unassembled WGS sequence"/>
</dbReference>
<dbReference type="Pfam" id="PF00069">
    <property type="entry name" value="Pkinase"/>
    <property type="match status" value="1"/>
</dbReference>
<protein>
    <submittedName>
        <fullName evidence="3">Kinase-like protein</fullName>
    </submittedName>
</protein>
<keyword evidence="4" id="KW-1185">Reference proteome</keyword>
<keyword evidence="3" id="KW-0418">Kinase</keyword>
<dbReference type="InterPro" id="IPR000719">
    <property type="entry name" value="Prot_kinase_dom"/>
</dbReference>
<dbReference type="GO" id="GO:0004674">
    <property type="term" value="F:protein serine/threonine kinase activity"/>
    <property type="evidence" value="ECO:0007669"/>
    <property type="project" value="TreeGrafter"/>
</dbReference>
<dbReference type="OrthoDB" id="1046782at2759"/>
<dbReference type="PANTHER" id="PTHR24359">
    <property type="entry name" value="SERINE/THREONINE-PROTEIN KINASE SBK1"/>
    <property type="match status" value="1"/>
</dbReference>
<dbReference type="EMBL" id="JAADJG010000310">
    <property type="protein sequence ID" value="KAF4448954.1"/>
    <property type="molecule type" value="Genomic_DNA"/>
</dbReference>
<dbReference type="Gene3D" id="1.10.510.10">
    <property type="entry name" value="Transferase(Phosphotransferase) domain 1"/>
    <property type="match status" value="1"/>
</dbReference>
<name>A0A8H4KFT6_9HYPO</name>
<feature type="domain" description="Protein kinase" evidence="2">
    <location>
        <begin position="187"/>
        <end position="542"/>
    </location>
</feature>
<dbReference type="SMART" id="SM00220">
    <property type="entry name" value="S_TKc"/>
    <property type="match status" value="1"/>
</dbReference>
<feature type="region of interest" description="Disordered" evidence="1">
    <location>
        <begin position="429"/>
        <end position="467"/>
    </location>
</feature>
<dbReference type="AlphaFoldDB" id="A0A8H4KFT6"/>
<dbReference type="PROSITE" id="PS50011">
    <property type="entry name" value="PROTEIN_KINASE_DOM"/>
    <property type="match status" value="1"/>
</dbReference>
<dbReference type="GO" id="GO:0005524">
    <property type="term" value="F:ATP binding"/>
    <property type="evidence" value="ECO:0007669"/>
    <property type="project" value="InterPro"/>
</dbReference>
<gene>
    <name evidence="3" type="ORF">F53441_7723</name>
</gene>
<feature type="compositionally biased region" description="Low complexity" evidence="1">
    <location>
        <begin position="1"/>
        <end position="15"/>
    </location>
</feature>
<proteinExistence type="predicted"/>
<reference evidence="3" key="1">
    <citation type="submission" date="2020-01" db="EMBL/GenBank/DDBJ databases">
        <title>Identification and distribution of gene clusters putatively required for synthesis of sphingolipid metabolism inhibitors in phylogenetically diverse species of the filamentous fungus Fusarium.</title>
        <authorList>
            <person name="Kim H.-S."/>
            <person name="Busman M."/>
            <person name="Brown D.W."/>
            <person name="Divon H."/>
            <person name="Uhlig S."/>
            <person name="Proctor R.H."/>
        </authorList>
    </citation>
    <scope>NUCLEOTIDE SEQUENCE</scope>
    <source>
        <strain evidence="3">NRRL 53441</strain>
    </source>
</reference>
<feature type="region of interest" description="Disordered" evidence="1">
    <location>
        <begin position="1"/>
        <end position="35"/>
    </location>
</feature>
<dbReference type="InterPro" id="IPR011009">
    <property type="entry name" value="Kinase-like_dom_sf"/>
</dbReference>
<feature type="region of interest" description="Disordered" evidence="1">
    <location>
        <begin position="647"/>
        <end position="694"/>
    </location>
</feature>
<dbReference type="PANTHER" id="PTHR24359:SF1">
    <property type="entry name" value="INHIBITOR OF NUCLEAR FACTOR KAPPA-B KINASE EPSILON SUBUNIT HOMOLOG 1-RELATED"/>
    <property type="match status" value="1"/>
</dbReference>
<sequence>MTNLSPQSSSGIVSSVTENNSSTRTSHELDRPSSRRGHPIALAIIKALVPNSEQSPVAFLPQDKLREILGPSVIQNLLNEAYTKDKSKTLISPAQIVGTESNLGRYKILAALLLIHKIKYISHFVYSNVWDVDLPISGAHRIFENHKWTDLAIDGFLAKQYLFLPYIIDFDCMQHVKLNSNIRMPFLDLLDGKKRGAHGQVSKVRIHKQYQKWGQRTRCHDRYAVKRFTADDAAFDQERAALARFSHPNPGHENLIQLLFSYELQSVRYLVFPCAEGDLEDYWKDHGCDPSSPQQLTWMIQQCHGLASGLAKVHNHFSWPRHSRYHKSQNQGRHGDIKPKNILFFDDITDSHGRLVVADFTLMRFHSPNTDYTRIKDVNYSQTYRPPEKAAQDDSQVSQKYDIWTLGCVFLEFITWHLLGFNAVRSREPTNENERERGFQAPDGQEREDFYTSRQQDDDNPHKFPDDKFWNSTNGTGIVKHSVMKWIRFLRSLEHSSQALHDFLDFITHSMLVVRPKDRCSMMHVASRLARIAATCKADPVYCEPLNLKTRAEYMVPDFPRLLGARDEYGRVRVDPNPLIHAAIDPLSQEDYSLFEREFGVKENDNTQEVAYKAFLPPEDRSSLGEIPKIRSDSLAVSNVPTLSRDESRLSGLLTQSTTRQTSEDGRPSHDGMTKEIVGEGKPTRGFKARIISE</sequence>
<comment type="caution">
    <text evidence="3">The sequence shown here is derived from an EMBL/GenBank/DDBJ whole genome shotgun (WGS) entry which is preliminary data.</text>
</comment>
<organism evidence="3 4">
    <name type="scientific">Fusarium austroafricanum</name>
    <dbReference type="NCBI Taxonomy" id="2364996"/>
    <lineage>
        <taxon>Eukaryota</taxon>
        <taxon>Fungi</taxon>
        <taxon>Dikarya</taxon>
        <taxon>Ascomycota</taxon>
        <taxon>Pezizomycotina</taxon>
        <taxon>Sordariomycetes</taxon>
        <taxon>Hypocreomycetidae</taxon>
        <taxon>Hypocreales</taxon>
        <taxon>Nectriaceae</taxon>
        <taxon>Fusarium</taxon>
        <taxon>Fusarium concolor species complex</taxon>
    </lineage>
</organism>